<dbReference type="Proteomes" id="UP000287651">
    <property type="component" value="Unassembled WGS sequence"/>
</dbReference>
<sequence>MYLHNASTAAPTSPAVHHLALVEAQAEVRSVSGEDPYWGKGAEGDTYVGGVELNLVVEHNVAEKLLAADRGRLVHRVRPVGSSFRLQSTSKQEE</sequence>
<proteinExistence type="predicted"/>
<dbReference type="EMBL" id="AMZH03014122">
    <property type="protein sequence ID" value="RRT48175.1"/>
    <property type="molecule type" value="Genomic_DNA"/>
</dbReference>
<accession>A0A426Y8X8</accession>
<name>A0A426Y8X8_ENSVE</name>
<protein>
    <submittedName>
        <fullName evidence="1">Uncharacterized protein</fullName>
    </submittedName>
</protein>
<reference evidence="1 2" key="1">
    <citation type="journal article" date="2014" name="Agronomy (Basel)">
        <title>A Draft Genome Sequence for Ensete ventricosum, the Drought-Tolerant Tree Against Hunger.</title>
        <authorList>
            <person name="Harrison J."/>
            <person name="Moore K.A."/>
            <person name="Paszkiewicz K."/>
            <person name="Jones T."/>
            <person name="Grant M."/>
            <person name="Ambacheew D."/>
            <person name="Muzemil S."/>
            <person name="Studholme D.J."/>
        </authorList>
    </citation>
    <scope>NUCLEOTIDE SEQUENCE [LARGE SCALE GENOMIC DNA]</scope>
</reference>
<gene>
    <name evidence="1" type="ORF">B296_00053270</name>
</gene>
<evidence type="ECO:0000313" key="2">
    <source>
        <dbReference type="Proteomes" id="UP000287651"/>
    </source>
</evidence>
<dbReference type="AlphaFoldDB" id="A0A426Y8X8"/>
<evidence type="ECO:0000313" key="1">
    <source>
        <dbReference type="EMBL" id="RRT48175.1"/>
    </source>
</evidence>
<comment type="caution">
    <text evidence="1">The sequence shown here is derived from an EMBL/GenBank/DDBJ whole genome shotgun (WGS) entry which is preliminary data.</text>
</comment>
<organism evidence="1 2">
    <name type="scientific">Ensete ventricosum</name>
    <name type="common">Abyssinian banana</name>
    <name type="synonym">Musa ensete</name>
    <dbReference type="NCBI Taxonomy" id="4639"/>
    <lineage>
        <taxon>Eukaryota</taxon>
        <taxon>Viridiplantae</taxon>
        <taxon>Streptophyta</taxon>
        <taxon>Embryophyta</taxon>
        <taxon>Tracheophyta</taxon>
        <taxon>Spermatophyta</taxon>
        <taxon>Magnoliopsida</taxon>
        <taxon>Liliopsida</taxon>
        <taxon>Zingiberales</taxon>
        <taxon>Musaceae</taxon>
        <taxon>Ensete</taxon>
    </lineage>
</organism>